<dbReference type="InterPro" id="IPR004031">
    <property type="entry name" value="PMP22/EMP/MP20/Claudin"/>
</dbReference>
<evidence type="ECO:0000256" key="3">
    <source>
        <dbReference type="ARBA" id="ARBA00022989"/>
    </source>
</evidence>
<evidence type="ECO:0000256" key="5">
    <source>
        <dbReference type="SAM" id="Phobius"/>
    </source>
</evidence>
<dbReference type="Proteomes" id="UP001634394">
    <property type="component" value="Unassembled WGS sequence"/>
</dbReference>
<feature type="transmembrane region" description="Helical" evidence="5">
    <location>
        <begin position="122"/>
        <end position="146"/>
    </location>
</feature>
<accession>A0ABD3XP10</accession>
<keyword evidence="6" id="KW-0732">Signal</keyword>
<organism evidence="7 8">
    <name type="scientific">Sinanodonta woodiana</name>
    <name type="common">Chinese pond mussel</name>
    <name type="synonym">Anodonta woodiana</name>
    <dbReference type="NCBI Taxonomy" id="1069815"/>
    <lineage>
        <taxon>Eukaryota</taxon>
        <taxon>Metazoa</taxon>
        <taxon>Spiralia</taxon>
        <taxon>Lophotrochozoa</taxon>
        <taxon>Mollusca</taxon>
        <taxon>Bivalvia</taxon>
        <taxon>Autobranchia</taxon>
        <taxon>Heteroconchia</taxon>
        <taxon>Palaeoheterodonta</taxon>
        <taxon>Unionida</taxon>
        <taxon>Unionoidea</taxon>
        <taxon>Unionidae</taxon>
        <taxon>Unioninae</taxon>
        <taxon>Sinanodonta</taxon>
    </lineage>
</organism>
<keyword evidence="2 5" id="KW-0812">Transmembrane</keyword>
<dbReference type="EMBL" id="JBJQND010000002">
    <property type="protein sequence ID" value="KAL3886792.1"/>
    <property type="molecule type" value="Genomic_DNA"/>
</dbReference>
<comment type="caution">
    <text evidence="7">The sequence shown here is derived from an EMBL/GenBank/DDBJ whole genome shotgun (WGS) entry which is preliminary data.</text>
</comment>
<evidence type="ECO:0000313" key="7">
    <source>
        <dbReference type="EMBL" id="KAL3886792.1"/>
    </source>
</evidence>
<feature type="transmembrane region" description="Helical" evidence="5">
    <location>
        <begin position="89"/>
        <end position="110"/>
    </location>
</feature>
<name>A0ABD3XP10_SINWO</name>
<comment type="subcellular location">
    <subcellularLocation>
        <location evidence="1">Membrane</location>
        <topology evidence="1">Multi-pass membrane protein</topology>
    </subcellularLocation>
</comment>
<gene>
    <name evidence="7" type="ORF">ACJMK2_026764</name>
</gene>
<dbReference type="PANTHER" id="PTHR21284:SF12">
    <property type="entry name" value="EG:80H7.2 PROTEIN"/>
    <property type="match status" value="1"/>
</dbReference>
<sequence length="196" mass="21018">MASCLAVIAIICVLITAVATIVAFSTPNWIKMVTDGSLCNCKSCDCGLWLFCTSGSLSNSGDLGNCEWFFAKDYFIERSLPDWFKAVQGLMSCAIASSLLALLVGLFSLCCKCKSCNPYHAAGAFINLTFLLIAVSVCVFGAKAFMNHGAVVLSSDSLPVKCIYGWSFWVAVGAATMALITSTLFFCVGRQKDPYK</sequence>
<reference evidence="7 8" key="1">
    <citation type="submission" date="2024-11" db="EMBL/GenBank/DDBJ databases">
        <title>Chromosome-level genome assembly of the freshwater bivalve Anodonta woodiana.</title>
        <authorList>
            <person name="Chen X."/>
        </authorList>
    </citation>
    <scope>NUCLEOTIDE SEQUENCE [LARGE SCALE GENOMIC DNA]</scope>
    <source>
        <strain evidence="7">MN2024</strain>
        <tissue evidence="7">Gills</tissue>
    </source>
</reference>
<feature type="chain" id="PRO_5044798973" evidence="6">
    <location>
        <begin position="21"/>
        <end position="196"/>
    </location>
</feature>
<dbReference type="PANTHER" id="PTHR21284">
    <property type="entry name" value="EG:80H7.2 PROTEIN"/>
    <property type="match status" value="1"/>
</dbReference>
<evidence type="ECO:0000256" key="2">
    <source>
        <dbReference type="ARBA" id="ARBA00022692"/>
    </source>
</evidence>
<evidence type="ECO:0000256" key="1">
    <source>
        <dbReference type="ARBA" id="ARBA00004141"/>
    </source>
</evidence>
<feature type="transmembrane region" description="Helical" evidence="5">
    <location>
        <begin position="166"/>
        <end position="188"/>
    </location>
</feature>
<keyword evidence="3 5" id="KW-1133">Transmembrane helix</keyword>
<evidence type="ECO:0000256" key="6">
    <source>
        <dbReference type="SAM" id="SignalP"/>
    </source>
</evidence>
<proteinExistence type="predicted"/>
<feature type="signal peptide" evidence="6">
    <location>
        <begin position="1"/>
        <end position="20"/>
    </location>
</feature>
<dbReference type="Pfam" id="PF13903">
    <property type="entry name" value="Claudin_2"/>
    <property type="match status" value="1"/>
</dbReference>
<dbReference type="GO" id="GO:0016020">
    <property type="term" value="C:membrane"/>
    <property type="evidence" value="ECO:0007669"/>
    <property type="project" value="UniProtKB-SubCell"/>
</dbReference>
<evidence type="ECO:0000313" key="8">
    <source>
        <dbReference type="Proteomes" id="UP001634394"/>
    </source>
</evidence>
<protein>
    <submittedName>
        <fullName evidence="7">Uncharacterized protein</fullName>
    </submittedName>
</protein>
<evidence type="ECO:0000256" key="4">
    <source>
        <dbReference type="ARBA" id="ARBA00023136"/>
    </source>
</evidence>
<dbReference type="Gene3D" id="1.20.140.150">
    <property type="match status" value="1"/>
</dbReference>
<keyword evidence="8" id="KW-1185">Reference proteome</keyword>
<keyword evidence="4 5" id="KW-0472">Membrane</keyword>
<dbReference type="AlphaFoldDB" id="A0ABD3XP10"/>